<protein>
    <submittedName>
        <fullName evidence="1 2">Uncharacterized protein</fullName>
    </submittedName>
</protein>
<dbReference type="EMBL" id="ABEU02000001">
    <property type="protein sequence ID" value="PNR62408.1"/>
    <property type="molecule type" value="Genomic_DNA"/>
</dbReference>
<accession>A0A2K1L8N2</accession>
<gene>
    <name evidence="1" type="ORF">PHYPA_000832</name>
</gene>
<evidence type="ECO:0000313" key="2">
    <source>
        <dbReference type="EnsemblPlants" id="PAC:32967701.CDS.1"/>
    </source>
</evidence>
<dbReference type="AlphaFoldDB" id="A0A2K1L8N2"/>
<dbReference type="InParanoid" id="A0A2K1L8N2"/>
<reference evidence="1 3" key="1">
    <citation type="journal article" date="2008" name="Science">
        <title>The Physcomitrella genome reveals evolutionary insights into the conquest of land by plants.</title>
        <authorList>
            <person name="Rensing S."/>
            <person name="Lang D."/>
            <person name="Zimmer A."/>
            <person name="Terry A."/>
            <person name="Salamov A."/>
            <person name="Shapiro H."/>
            <person name="Nishiyama T."/>
            <person name="Perroud P.-F."/>
            <person name="Lindquist E."/>
            <person name="Kamisugi Y."/>
            <person name="Tanahashi T."/>
            <person name="Sakakibara K."/>
            <person name="Fujita T."/>
            <person name="Oishi K."/>
            <person name="Shin-I T."/>
            <person name="Kuroki Y."/>
            <person name="Toyoda A."/>
            <person name="Suzuki Y."/>
            <person name="Hashimoto A."/>
            <person name="Yamaguchi K."/>
            <person name="Sugano A."/>
            <person name="Kohara Y."/>
            <person name="Fujiyama A."/>
            <person name="Anterola A."/>
            <person name="Aoki S."/>
            <person name="Ashton N."/>
            <person name="Barbazuk W.B."/>
            <person name="Barker E."/>
            <person name="Bennetzen J."/>
            <person name="Bezanilla M."/>
            <person name="Blankenship R."/>
            <person name="Cho S.H."/>
            <person name="Dutcher S."/>
            <person name="Estelle M."/>
            <person name="Fawcett J.A."/>
            <person name="Gundlach H."/>
            <person name="Hanada K."/>
            <person name="Heyl A."/>
            <person name="Hicks K.A."/>
            <person name="Hugh J."/>
            <person name="Lohr M."/>
            <person name="Mayer K."/>
            <person name="Melkozernov A."/>
            <person name="Murata T."/>
            <person name="Nelson D."/>
            <person name="Pils B."/>
            <person name="Prigge M."/>
            <person name="Reiss B."/>
            <person name="Renner T."/>
            <person name="Rombauts S."/>
            <person name="Rushton P."/>
            <person name="Sanderfoot A."/>
            <person name="Schween G."/>
            <person name="Shiu S.-H."/>
            <person name="Stueber K."/>
            <person name="Theodoulou F.L."/>
            <person name="Tu H."/>
            <person name="Van de Peer Y."/>
            <person name="Verrier P.J."/>
            <person name="Waters E."/>
            <person name="Wood A."/>
            <person name="Yang L."/>
            <person name="Cove D."/>
            <person name="Cuming A."/>
            <person name="Hasebe M."/>
            <person name="Lucas S."/>
            <person name="Mishler D.B."/>
            <person name="Reski R."/>
            <person name="Grigoriev I."/>
            <person name="Quatrano R.S."/>
            <person name="Boore J.L."/>
        </authorList>
    </citation>
    <scope>NUCLEOTIDE SEQUENCE [LARGE SCALE GENOMIC DNA]</scope>
    <source>
        <strain evidence="2 3">cv. Gransden 2004</strain>
    </source>
</reference>
<evidence type="ECO:0000313" key="3">
    <source>
        <dbReference type="Proteomes" id="UP000006727"/>
    </source>
</evidence>
<dbReference type="PROSITE" id="PS51257">
    <property type="entry name" value="PROKAR_LIPOPROTEIN"/>
    <property type="match status" value="1"/>
</dbReference>
<keyword evidence="3" id="KW-1185">Reference proteome</keyword>
<reference evidence="1 3" key="2">
    <citation type="journal article" date="2018" name="Plant J.">
        <title>The Physcomitrella patens chromosome-scale assembly reveals moss genome structure and evolution.</title>
        <authorList>
            <person name="Lang D."/>
            <person name="Ullrich K.K."/>
            <person name="Murat F."/>
            <person name="Fuchs J."/>
            <person name="Jenkins J."/>
            <person name="Haas F.B."/>
            <person name="Piednoel M."/>
            <person name="Gundlach H."/>
            <person name="Van Bel M."/>
            <person name="Meyberg R."/>
            <person name="Vives C."/>
            <person name="Morata J."/>
            <person name="Symeonidi A."/>
            <person name="Hiss M."/>
            <person name="Muchero W."/>
            <person name="Kamisugi Y."/>
            <person name="Saleh O."/>
            <person name="Blanc G."/>
            <person name="Decker E.L."/>
            <person name="van Gessel N."/>
            <person name="Grimwood J."/>
            <person name="Hayes R.D."/>
            <person name="Graham S.W."/>
            <person name="Gunter L.E."/>
            <person name="McDaniel S.F."/>
            <person name="Hoernstein S.N.W."/>
            <person name="Larsson A."/>
            <person name="Li F.W."/>
            <person name="Perroud P.F."/>
            <person name="Phillips J."/>
            <person name="Ranjan P."/>
            <person name="Rokshar D.S."/>
            <person name="Rothfels C.J."/>
            <person name="Schneider L."/>
            <person name="Shu S."/>
            <person name="Stevenson D.W."/>
            <person name="Thummler F."/>
            <person name="Tillich M."/>
            <person name="Villarreal Aguilar J.C."/>
            <person name="Widiez T."/>
            <person name="Wong G.K."/>
            <person name="Wymore A."/>
            <person name="Zhang Y."/>
            <person name="Zimmer A.D."/>
            <person name="Quatrano R.S."/>
            <person name="Mayer K.F.X."/>
            <person name="Goodstein D."/>
            <person name="Casacuberta J.M."/>
            <person name="Vandepoele K."/>
            <person name="Reski R."/>
            <person name="Cuming A.C."/>
            <person name="Tuskan G.A."/>
            <person name="Maumus F."/>
            <person name="Salse J."/>
            <person name="Schmutz J."/>
            <person name="Rensing S.A."/>
        </authorList>
    </citation>
    <scope>NUCLEOTIDE SEQUENCE [LARGE SCALE GENOMIC DNA]</scope>
    <source>
        <strain evidence="2 3">cv. Gransden 2004</strain>
    </source>
</reference>
<sequence>MRSCITPNPQKKGAAKAPPHPVAAAWASCEVAGMQPPCRGNAPCRGRGGRCSDTAATSRGCGDALQEAGWGDASCRRPLPALSFSKTLHPSRDGLSGPICLVIVVEGRTKAMAANTLNASSVEFTIPSRDPSPPASQPLVSLLLKKLKLCTPNKLLIHCHASYKRR</sequence>
<name>A0A2K1L8N2_PHYPA</name>
<dbReference type="EnsemblPlants" id="Pp3c1_19176V3.1">
    <property type="protein sequence ID" value="PAC:32967701.CDS.1"/>
    <property type="gene ID" value="Pp3c1_19176"/>
</dbReference>
<evidence type="ECO:0000313" key="1">
    <source>
        <dbReference type="EMBL" id="PNR62408.1"/>
    </source>
</evidence>
<proteinExistence type="predicted"/>
<organism evidence="1">
    <name type="scientific">Physcomitrium patens</name>
    <name type="common">Spreading-leaved earth moss</name>
    <name type="synonym">Physcomitrella patens</name>
    <dbReference type="NCBI Taxonomy" id="3218"/>
    <lineage>
        <taxon>Eukaryota</taxon>
        <taxon>Viridiplantae</taxon>
        <taxon>Streptophyta</taxon>
        <taxon>Embryophyta</taxon>
        <taxon>Bryophyta</taxon>
        <taxon>Bryophytina</taxon>
        <taxon>Bryopsida</taxon>
        <taxon>Funariidae</taxon>
        <taxon>Funariales</taxon>
        <taxon>Funariaceae</taxon>
        <taxon>Physcomitrium</taxon>
    </lineage>
</organism>
<reference evidence="2" key="3">
    <citation type="submission" date="2020-12" db="UniProtKB">
        <authorList>
            <consortium name="EnsemblPlants"/>
        </authorList>
    </citation>
    <scope>IDENTIFICATION</scope>
</reference>
<dbReference type="Gramene" id="Pp3c1_19176V3.1">
    <property type="protein sequence ID" value="PAC:32967701.CDS.1"/>
    <property type="gene ID" value="Pp3c1_19176"/>
</dbReference>
<dbReference type="Proteomes" id="UP000006727">
    <property type="component" value="Chromosome 1"/>
</dbReference>